<accession>A0A2M3ZRZ4</accession>
<organism evidence="1">
    <name type="scientific">Anopheles braziliensis</name>
    <dbReference type="NCBI Taxonomy" id="58242"/>
    <lineage>
        <taxon>Eukaryota</taxon>
        <taxon>Metazoa</taxon>
        <taxon>Ecdysozoa</taxon>
        <taxon>Arthropoda</taxon>
        <taxon>Hexapoda</taxon>
        <taxon>Insecta</taxon>
        <taxon>Pterygota</taxon>
        <taxon>Neoptera</taxon>
        <taxon>Endopterygota</taxon>
        <taxon>Diptera</taxon>
        <taxon>Nematocera</taxon>
        <taxon>Culicoidea</taxon>
        <taxon>Culicidae</taxon>
        <taxon>Anophelinae</taxon>
        <taxon>Anopheles</taxon>
    </lineage>
</organism>
<reference evidence="1" key="1">
    <citation type="submission" date="2018-01" db="EMBL/GenBank/DDBJ databases">
        <title>An insight into the sialome of Amazonian anophelines.</title>
        <authorList>
            <person name="Ribeiro J.M."/>
            <person name="Scarpassa V."/>
            <person name="Calvo E."/>
        </authorList>
    </citation>
    <scope>NUCLEOTIDE SEQUENCE</scope>
    <source>
        <tissue evidence="1">Salivary glands</tissue>
    </source>
</reference>
<name>A0A2M3ZRZ4_9DIPT</name>
<evidence type="ECO:0000313" key="1">
    <source>
        <dbReference type="EMBL" id="MBW31334.1"/>
    </source>
</evidence>
<dbReference type="AlphaFoldDB" id="A0A2M3ZRZ4"/>
<sequence length="146" mass="16388">MPSVITFSVFMSRLIVSIKNATAFCCIVRNDCISFVASLSSVYSLAKFPCAHWLRCMRICESSSLSRPRNWVGVETRACMFSSFERITSSSGDSASPSFRVLSCFTMIRSIRWLSSVKLRLCSAIFAVVFMCRCFSSLISFSTFAR</sequence>
<proteinExistence type="predicted"/>
<protein>
    <submittedName>
        <fullName evidence="1">Putative secreted peptide</fullName>
    </submittedName>
</protein>
<dbReference type="EMBL" id="GGFM01010583">
    <property type="protein sequence ID" value="MBW31334.1"/>
    <property type="molecule type" value="Transcribed_RNA"/>
</dbReference>